<feature type="region of interest" description="Disordered" evidence="1">
    <location>
        <begin position="178"/>
        <end position="221"/>
    </location>
</feature>
<feature type="compositionally biased region" description="Acidic residues" evidence="1">
    <location>
        <begin position="1278"/>
        <end position="1316"/>
    </location>
</feature>
<dbReference type="RefSeq" id="XP_009031700.1">
    <property type="nucleotide sequence ID" value="XM_009033452.1"/>
</dbReference>
<organism evidence="3 4">
    <name type="scientific">Helobdella robusta</name>
    <name type="common">Californian leech</name>
    <dbReference type="NCBI Taxonomy" id="6412"/>
    <lineage>
        <taxon>Eukaryota</taxon>
        <taxon>Metazoa</taxon>
        <taxon>Spiralia</taxon>
        <taxon>Lophotrochozoa</taxon>
        <taxon>Annelida</taxon>
        <taxon>Clitellata</taxon>
        <taxon>Hirudinea</taxon>
        <taxon>Rhynchobdellida</taxon>
        <taxon>Glossiphoniidae</taxon>
        <taxon>Helobdella</taxon>
    </lineage>
</organism>
<dbReference type="InterPro" id="IPR016024">
    <property type="entry name" value="ARM-type_fold"/>
</dbReference>
<gene>
    <name evidence="3" type="primary">20208682</name>
    <name evidence="2" type="ORF">HELRODRAFT_182723</name>
</gene>
<reference evidence="2 4" key="2">
    <citation type="journal article" date="2013" name="Nature">
        <title>Insights into bilaterian evolution from three spiralian genomes.</title>
        <authorList>
            <person name="Simakov O."/>
            <person name="Marletaz F."/>
            <person name="Cho S.J."/>
            <person name="Edsinger-Gonzales E."/>
            <person name="Havlak P."/>
            <person name="Hellsten U."/>
            <person name="Kuo D.H."/>
            <person name="Larsson T."/>
            <person name="Lv J."/>
            <person name="Arendt D."/>
            <person name="Savage R."/>
            <person name="Osoegawa K."/>
            <person name="de Jong P."/>
            <person name="Grimwood J."/>
            <person name="Chapman J.A."/>
            <person name="Shapiro H."/>
            <person name="Aerts A."/>
            <person name="Otillar R.P."/>
            <person name="Terry A.Y."/>
            <person name="Boore J.L."/>
            <person name="Grigoriev I.V."/>
            <person name="Lindberg D.R."/>
            <person name="Seaver E.C."/>
            <person name="Weisblat D.A."/>
            <person name="Putnam N.H."/>
            <person name="Rokhsar D.S."/>
        </authorList>
    </citation>
    <scope>NUCLEOTIDE SEQUENCE</scope>
</reference>
<dbReference type="EMBL" id="KB097761">
    <property type="protein sequence ID" value="ESN90226.1"/>
    <property type="molecule type" value="Genomic_DNA"/>
</dbReference>
<proteinExistence type="predicted"/>
<evidence type="ECO:0000313" key="3">
    <source>
        <dbReference type="EnsemblMetazoa" id="HelroP182723"/>
    </source>
</evidence>
<feature type="compositionally biased region" description="Low complexity" evidence="1">
    <location>
        <begin position="1"/>
        <end position="27"/>
    </location>
</feature>
<evidence type="ECO:0000313" key="2">
    <source>
        <dbReference type="EMBL" id="ESN90226.1"/>
    </source>
</evidence>
<dbReference type="PANTHER" id="PTHR46464:SF2">
    <property type="entry name" value="ANKYRIN AND ARMADILLO REPEAT-CONTAINING PROTEIN"/>
    <property type="match status" value="1"/>
</dbReference>
<feature type="region of interest" description="Disordered" evidence="1">
    <location>
        <begin position="1275"/>
        <end position="1331"/>
    </location>
</feature>
<dbReference type="EMBL" id="AMQM01008351">
    <property type="status" value="NOT_ANNOTATED_CDS"/>
    <property type="molecule type" value="Genomic_DNA"/>
</dbReference>
<feature type="region of interest" description="Disordered" evidence="1">
    <location>
        <begin position="1"/>
        <end position="31"/>
    </location>
</feature>
<evidence type="ECO:0000256" key="1">
    <source>
        <dbReference type="SAM" id="MobiDB-lite"/>
    </source>
</evidence>
<dbReference type="CTD" id="20208682"/>
<dbReference type="Gene3D" id="1.25.40.20">
    <property type="entry name" value="Ankyrin repeat-containing domain"/>
    <property type="match status" value="1"/>
</dbReference>
<dbReference type="Gene3D" id="1.25.10.10">
    <property type="entry name" value="Leucine-rich Repeat Variant"/>
    <property type="match status" value="3"/>
</dbReference>
<dbReference type="InterPro" id="IPR043379">
    <property type="entry name" value="ANKAR"/>
</dbReference>
<sequence>MYRMQTTSSSNKIINNSTKKKNSGSIKLPPIIASNTNSNSLITSKIINDRKGRTDRNTNSSNNVKLSFSKISKNEVSENTSIVSANDKDEWRGSCEENETEEADECAEGLLDYADDVYEDVINYENQIGSVESLDEEEAYETKGERKSSYHKLVRWLTTSIAAGDYSVTSKRKKRLISSGVSMSSSQNDSNDFASKSSKIDKDSRISHHSQPDYQSSLFRSRESESKFMQLVDNSKFRFVKPDNEFLLAGAGEGSVDEEDDEEEEETFTLKYKLSESDSLKDIISDDDDDDIKTKFFTLSAKKKNLLDEHDRDDEEPITEEHEREAKQEKGNSAYKENMLLEEDENGNLIHFEEIRANLKTRVFADRTCEDEPKNGEQARRKARGLKFNPALLLSNYRLKDLFTRDENGWAPIHYCAFRGFRQCISIIHNEVPVMIEYRTKDDRLFTTPFLLAVMSLDLETIKLFIALGANLSARDGLDHDAVQLCTYKQAITLIKFFIELDDPRLKVWNILVRSLESENDYDALATAKTLRLLTDIEPPWTASCYWKPLYRKGITKYITMVLNADFSVEVKIESLETILHIIAPNMVKKAAVEKHDILPILIQLCLHENAVIADLSVQCLISILSVGKYLEQCINTNLLGILINSMSRKRQPLTFKNTLDLMALLLFGHSDFQHEFNLIEKSFLQIVGRFNKNKSKMVSFSLVRVVEKLMVATLAAIRAMCKNNPYTQKILINADAVPGIVLLLKKTRYLTIQELTASTLWTIGGKSFQNLWRIAESIGVKVLVEFVESHSEILEFIGADGLAILNSAPLGVHDAFNACSGTQVLTRLMVRTTDRRTLLATIRAIRHSCYKSALIKHPGNQKLAVGDYTVQGCVNLLLDIINSCNFKDPILIKAECIMALGSMALVNTASLQELLNNKSFSFCLAINLLKYEDEDIRALGGQTLAIMCYNMTSTQSEIATFGGIYYCDFKKWMLEAKSDLNKCHFAFQLFTLARVFPDAKPATPAAEGIIQLFEFLSLPSSDDFYKQESITAVLCQACNYIAALCHSRPGVPDSFIAIKTLEHLFNLLTNSFEQTRASAAIACGYLTFHPTAKRWLLRKFRQDTYLLDVLLFYTQDTKCNSVLLENWKYLEYVGLPPKELVNNCRSFHTLSLFKLLALFGRIKIGGMCNLLSEPRPHILTGVEDPHSGVVGTSTVEKDDYEDELVYTDDPPQRKKVISSKSKVGCTLSAEIDTRLTVLLHEPQPIPCLVRLHEERAKKQRDLDEQMMMEKIEKAHDLEEEEEEEEVVDGSDDGVVDGSDDGVVDGGNDGEGDEDGERGIIFLPVDNDAIE</sequence>
<name>T1FIN3_HELRO</name>
<reference evidence="3" key="3">
    <citation type="submission" date="2015-06" db="UniProtKB">
        <authorList>
            <consortium name="EnsemblMetazoa"/>
        </authorList>
    </citation>
    <scope>IDENTIFICATION</scope>
</reference>
<feature type="region of interest" description="Disordered" evidence="1">
    <location>
        <begin position="308"/>
        <end position="332"/>
    </location>
</feature>
<dbReference type="OrthoDB" id="1683831at2759"/>
<reference evidence="4" key="1">
    <citation type="submission" date="2012-12" db="EMBL/GenBank/DDBJ databases">
        <authorList>
            <person name="Hellsten U."/>
            <person name="Grimwood J."/>
            <person name="Chapman J.A."/>
            <person name="Shapiro H."/>
            <person name="Aerts A."/>
            <person name="Otillar R.P."/>
            <person name="Terry A.Y."/>
            <person name="Boore J.L."/>
            <person name="Simakov O."/>
            <person name="Marletaz F."/>
            <person name="Cho S.-J."/>
            <person name="Edsinger-Gonzales E."/>
            <person name="Havlak P."/>
            <person name="Kuo D.-H."/>
            <person name="Larsson T."/>
            <person name="Lv J."/>
            <person name="Arendt D."/>
            <person name="Savage R."/>
            <person name="Osoegawa K."/>
            <person name="de Jong P."/>
            <person name="Lindberg D.R."/>
            <person name="Seaver E.C."/>
            <person name="Weisblat D.A."/>
            <person name="Putnam N.H."/>
            <person name="Grigoriev I.V."/>
            <person name="Rokhsar D.S."/>
        </authorList>
    </citation>
    <scope>NUCLEOTIDE SEQUENCE</scope>
</reference>
<dbReference type="InParanoid" id="T1FIN3"/>
<dbReference type="InterPro" id="IPR036770">
    <property type="entry name" value="Ankyrin_rpt-contain_sf"/>
</dbReference>
<protein>
    <submittedName>
        <fullName evidence="2 3">Uncharacterized protein</fullName>
    </submittedName>
</protein>
<dbReference type="PANTHER" id="PTHR46464">
    <property type="entry name" value="ANK_REP_REGION DOMAIN-CONTAINING PROTEIN"/>
    <property type="match status" value="1"/>
</dbReference>
<dbReference type="HOGENOM" id="CLU_259065_0_0_1"/>
<accession>T1FIN3</accession>
<dbReference type="eggNOG" id="ENOG502QXSY">
    <property type="taxonomic scope" value="Eukaryota"/>
</dbReference>
<dbReference type="SUPFAM" id="SSF48371">
    <property type="entry name" value="ARM repeat"/>
    <property type="match status" value="2"/>
</dbReference>
<dbReference type="GeneID" id="20208682"/>
<keyword evidence="4" id="KW-1185">Reference proteome</keyword>
<dbReference type="EnsemblMetazoa" id="HelroT182723">
    <property type="protein sequence ID" value="HelroP182723"/>
    <property type="gene ID" value="HelroG182723"/>
</dbReference>
<dbReference type="SUPFAM" id="SSF48403">
    <property type="entry name" value="Ankyrin repeat"/>
    <property type="match status" value="1"/>
</dbReference>
<dbReference type="KEGG" id="hro:HELRODRAFT_182723"/>
<feature type="compositionally biased region" description="Basic and acidic residues" evidence="1">
    <location>
        <begin position="319"/>
        <end position="330"/>
    </location>
</feature>
<dbReference type="STRING" id="6412.T1FIN3"/>
<dbReference type="InterPro" id="IPR011989">
    <property type="entry name" value="ARM-like"/>
</dbReference>
<evidence type="ECO:0000313" key="4">
    <source>
        <dbReference type="Proteomes" id="UP000015101"/>
    </source>
</evidence>
<dbReference type="Proteomes" id="UP000015101">
    <property type="component" value="Unassembled WGS sequence"/>
</dbReference>
<feature type="compositionally biased region" description="Polar residues" evidence="1">
    <location>
        <begin position="179"/>
        <end position="194"/>
    </location>
</feature>